<dbReference type="HAMAP" id="MF_00422">
    <property type="entry name" value="SecE"/>
    <property type="match status" value="1"/>
</dbReference>
<dbReference type="VEuPathDB" id="VectorBase:FBgn0034510"/>
<keyword evidence="4 10" id="KW-0812">Transmembrane</keyword>
<evidence type="ECO:0000256" key="9">
    <source>
        <dbReference type="ARBA" id="ARBA00023136"/>
    </source>
</evidence>
<evidence type="ECO:0000256" key="4">
    <source>
        <dbReference type="ARBA" id="ARBA00022692"/>
    </source>
</evidence>
<keyword evidence="9 10" id="KW-0472">Membrane</keyword>
<reference evidence="11" key="1">
    <citation type="submission" date="2005-06" db="EMBL/GenBank/DDBJ databases">
        <authorList>
            <person name="Stapleton M."/>
            <person name="Carlson J."/>
            <person name="Chavez C."/>
            <person name="Frise E."/>
            <person name="George R."/>
            <person name="Pacleb J."/>
            <person name="Park S."/>
            <person name="Wan K."/>
            <person name="Yu C."/>
            <person name="Celniker S."/>
        </authorList>
    </citation>
    <scope>NUCLEOTIDE SEQUENCE</scope>
</reference>
<feature type="transmembrane region" description="Helical" evidence="10">
    <location>
        <begin position="93"/>
        <end position="114"/>
    </location>
</feature>
<dbReference type="InterPro" id="IPR023391">
    <property type="entry name" value="Prot_translocase_SecE_dom_sf"/>
</dbReference>
<feature type="non-terminal residue" evidence="11">
    <location>
        <position position="1"/>
    </location>
</feature>
<dbReference type="ExpressionAtlas" id="Q4QPX3">
    <property type="expression patterns" value="baseline and differential"/>
</dbReference>
<keyword evidence="5" id="KW-0256">Endoplasmic reticulum</keyword>
<dbReference type="InterPro" id="IPR008158">
    <property type="entry name" value="Translocase_Sec61-g"/>
</dbReference>
<keyword evidence="6" id="KW-0653">Protein transport</keyword>
<comment type="subcellular location">
    <subcellularLocation>
        <location evidence="1">Endoplasmic reticulum membrane</location>
        <topology evidence="1">Single-pass membrane protein</topology>
    </subcellularLocation>
</comment>
<dbReference type="PANTHER" id="PTHR12309">
    <property type="entry name" value="SEC61 GAMMA SUBUNIT"/>
    <property type="match status" value="1"/>
</dbReference>
<evidence type="ECO:0000256" key="3">
    <source>
        <dbReference type="ARBA" id="ARBA00022448"/>
    </source>
</evidence>
<dbReference type="Gene3D" id="1.20.5.820">
    <property type="entry name" value="Preprotein translocase SecE subunit"/>
    <property type="match status" value="1"/>
</dbReference>
<dbReference type="IntAct" id="Q4QPX3">
    <property type="interactions" value="1"/>
</dbReference>
<dbReference type="Bgee" id="FBgn0034510">
    <property type="expression patterns" value="Expressed in testis and 13 other cell types or tissues"/>
</dbReference>
<evidence type="ECO:0000256" key="2">
    <source>
        <dbReference type="ARBA" id="ARBA00008274"/>
    </source>
</evidence>
<evidence type="ECO:0000313" key="11">
    <source>
        <dbReference type="EMBL" id="AAY85043.1"/>
    </source>
</evidence>
<organism evidence="11">
    <name type="scientific">Drosophila melanogaster</name>
    <name type="common">Fruit fly</name>
    <dbReference type="NCBI Taxonomy" id="7227"/>
    <lineage>
        <taxon>Eukaryota</taxon>
        <taxon>Metazoa</taxon>
        <taxon>Ecdysozoa</taxon>
        <taxon>Arthropoda</taxon>
        <taxon>Hexapoda</taxon>
        <taxon>Insecta</taxon>
        <taxon>Pterygota</taxon>
        <taxon>Neoptera</taxon>
        <taxon>Endopterygota</taxon>
        <taxon>Diptera</taxon>
        <taxon>Brachycera</taxon>
        <taxon>Muscomorpha</taxon>
        <taxon>Ephydroidea</taxon>
        <taxon>Drosophilidae</taxon>
        <taxon>Drosophila</taxon>
        <taxon>Sophophora</taxon>
    </lineage>
</organism>
<keyword evidence="3" id="KW-0813">Transport</keyword>
<dbReference type="EMBL" id="BT023643">
    <property type="protein sequence ID" value="AAY85043.1"/>
    <property type="molecule type" value="mRNA"/>
</dbReference>
<dbReference type="NCBIfam" id="TIGR00327">
    <property type="entry name" value="secE_euk_arch"/>
    <property type="match status" value="1"/>
</dbReference>
<dbReference type="GO" id="GO:0006886">
    <property type="term" value="P:intracellular protein transport"/>
    <property type="evidence" value="ECO:0007669"/>
    <property type="project" value="InterPro"/>
</dbReference>
<proteinExistence type="evidence at transcript level"/>
<evidence type="ECO:0000256" key="5">
    <source>
        <dbReference type="ARBA" id="ARBA00022824"/>
    </source>
</evidence>
<dbReference type="GO" id="GO:0005789">
    <property type="term" value="C:endoplasmic reticulum membrane"/>
    <property type="evidence" value="ECO:0007669"/>
    <property type="project" value="UniProtKB-SubCell"/>
</dbReference>
<dbReference type="GO" id="GO:0006605">
    <property type="term" value="P:protein targeting"/>
    <property type="evidence" value="ECO:0007669"/>
    <property type="project" value="InterPro"/>
</dbReference>
<name>Q4QPX3_DROME</name>
<evidence type="ECO:0000256" key="10">
    <source>
        <dbReference type="SAM" id="Phobius"/>
    </source>
</evidence>
<dbReference type="OrthoDB" id="2401875at2759"/>
<dbReference type="InterPro" id="IPR001901">
    <property type="entry name" value="Translocase_SecE/Sec61-g"/>
</dbReference>
<dbReference type="SUPFAM" id="SSF103456">
    <property type="entry name" value="Preprotein translocase SecE subunit"/>
    <property type="match status" value="1"/>
</dbReference>
<accession>Q4QPX3</accession>
<sequence length="124" mass="14770">ICFAQNKRLIYSDIRTNQKMEQLLSRRRRYRAKCAKRSVRKFLPDLKCKSVERIKCQIKDLLILMVPSKDFYKNSLRFYKRCTKPDRREFQRISIGIGVGFLIMGLIGFVVKLMHIPIVNIIMD</sequence>
<dbReference type="HOGENOM" id="CLU_167752_0_1_1"/>
<keyword evidence="8" id="KW-0811">Translocation</keyword>
<dbReference type="GO" id="GO:0008320">
    <property type="term" value="F:protein transmembrane transporter activity"/>
    <property type="evidence" value="ECO:0007669"/>
    <property type="project" value="InterPro"/>
</dbReference>
<comment type="similarity">
    <text evidence="2">Belongs to the SecE/SEC61-gamma family.</text>
</comment>
<keyword evidence="7 10" id="KW-1133">Transmembrane helix</keyword>
<evidence type="ECO:0000256" key="1">
    <source>
        <dbReference type="ARBA" id="ARBA00004389"/>
    </source>
</evidence>
<protein>
    <submittedName>
        <fullName evidence="11">IP05558p</fullName>
    </submittedName>
</protein>
<dbReference type="Pfam" id="PF00584">
    <property type="entry name" value="SecE"/>
    <property type="match status" value="1"/>
</dbReference>
<dbReference type="AlphaFoldDB" id="Q4QPX3"/>
<evidence type="ECO:0000256" key="8">
    <source>
        <dbReference type="ARBA" id="ARBA00023010"/>
    </source>
</evidence>
<evidence type="ECO:0000256" key="7">
    <source>
        <dbReference type="ARBA" id="ARBA00022989"/>
    </source>
</evidence>
<evidence type="ECO:0000256" key="6">
    <source>
        <dbReference type="ARBA" id="ARBA00022927"/>
    </source>
</evidence>